<dbReference type="Proteomes" id="UP000663583">
    <property type="component" value="Chromosome"/>
</dbReference>
<protein>
    <submittedName>
        <fullName evidence="3">PE family protein</fullName>
    </submittedName>
</protein>
<name>A0AAX1JF12_9MYCO</name>
<dbReference type="EMBL" id="BLKU01000003">
    <property type="protein sequence ID" value="GFG64831.1"/>
    <property type="molecule type" value="Genomic_DNA"/>
</dbReference>
<reference evidence="3" key="3">
    <citation type="submission" date="2020-11" db="EMBL/GenBank/DDBJ databases">
        <title>Intraspecies plasmid and genomic variation of Mycobacterium kubicae revealed by the complete genome sequences of two clinical isolates.</title>
        <authorList>
            <person name="Hendrix J.R."/>
            <person name="Epperson L.E."/>
            <person name="Honda J.R."/>
            <person name="Strong M."/>
        </authorList>
    </citation>
    <scope>NUCLEOTIDE SEQUENCE</scope>
    <source>
        <strain evidence="3">JCM 13573</strain>
    </source>
</reference>
<dbReference type="InterPro" id="IPR000084">
    <property type="entry name" value="PE-PGRS_N"/>
</dbReference>
<proteinExistence type="predicted"/>
<reference evidence="2" key="2">
    <citation type="submission" date="2020-02" db="EMBL/GenBank/DDBJ databases">
        <authorList>
            <person name="Matsumoto Y."/>
            <person name="Kinjo T."/>
            <person name="Motooka D."/>
            <person name="Nabeya D."/>
            <person name="Jung N."/>
            <person name="Uechi K."/>
            <person name="Horii T."/>
            <person name="Iida T."/>
            <person name="Fujita J."/>
            <person name="Nakamura S."/>
        </authorList>
    </citation>
    <scope>NUCLEOTIDE SEQUENCE</scope>
    <source>
        <strain evidence="2">JCM 13573</strain>
    </source>
</reference>
<keyword evidence="4" id="KW-1185">Reference proteome</keyword>
<dbReference type="EMBL" id="CP065047">
    <property type="protein sequence ID" value="QPI40128.1"/>
    <property type="molecule type" value="Genomic_DNA"/>
</dbReference>
<evidence type="ECO:0000313" key="3">
    <source>
        <dbReference type="EMBL" id="QPI40128.1"/>
    </source>
</evidence>
<evidence type="ECO:0000259" key="1">
    <source>
        <dbReference type="Pfam" id="PF00934"/>
    </source>
</evidence>
<dbReference type="Gene3D" id="1.10.287.850">
    <property type="entry name" value="HP0062-like domain"/>
    <property type="match status" value="1"/>
</dbReference>
<gene>
    <name evidence="3" type="ORF">I2456_12225</name>
    <name evidence="2" type="ORF">MKUB_23210</name>
</gene>
<evidence type="ECO:0000313" key="4">
    <source>
        <dbReference type="Proteomes" id="UP000465306"/>
    </source>
</evidence>
<dbReference type="Pfam" id="PF00934">
    <property type="entry name" value="PE"/>
    <property type="match status" value="1"/>
</dbReference>
<feature type="domain" description="PE" evidence="1">
    <location>
        <begin position="4"/>
        <end position="94"/>
    </location>
</feature>
<organism evidence="3 5">
    <name type="scientific">Mycobacterium kubicae</name>
    <dbReference type="NCBI Taxonomy" id="120959"/>
    <lineage>
        <taxon>Bacteria</taxon>
        <taxon>Bacillati</taxon>
        <taxon>Actinomycetota</taxon>
        <taxon>Actinomycetes</taxon>
        <taxon>Mycobacteriales</taxon>
        <taxon>Mycobacteriaceae</taxon>
        <taxon>Mycobacterium</taxon>
        <taxon>Mycobacterium simiae complex</taxon>
    </lineage>
</organism>
<evidence type="ECO:0000313" key="5">
    <source>
        <dbReference type="Proteomes" id="UP000663583"/>
    </source>
</evidence>
<sequence length="611" mass="61153">MSYVIADSGAVIAAAGNLSGIQSALSEAAAAAAAPTTQVAAAAADEISAAVSRLFGTFGQDFQAINAQAAAFHAEFVRLLNGGAVAYLSTELANAEQNLLNVVNAPAQTLLGPSAAAALVPAAAPLLGIPGLPEVPVLGGGTGGGLLGGLGGLLGGSGGILDPILFGGTGGLLGPLIGGNGILSSLIGGGPLGPLFNGIGQQFGNTVSALINGSLFTNPLQVLLPGLFPQTGGAPAIPAFGGAWQQLFLHTSANLQALGAAFGADPFPLLRQVIANQQGYAYLTGRDLALAFQNLPTEIANLPQTIQNGVQTLAAFNPAYYAQTFANGTLGSFQTLNTSFAAFSRDLQINLAKFPADWSVVGQDIAAGQYNLAVSDGTRAVLNVFLSGFDTSNLADIKLVGPVGDLFPVLSLPGQQILGASTLMPAHSIPAQMTANLGRFFTALADTSVSTTISGSLLPTPQLQLGANFGLPLQLLFGVAGTPVAGLNGLATAGTVIGSGIATGNPLQVLSGLIDAPAYVLDGLLNGEAIVNLPLPVSFSLLGLDINVPVEVHLPFNGLIVPPHAITATVPLDLLGIQIPIDLTLGGTKFGGLAQLLANTGFRTLADAIAN</sequence>
<dbReference type="AlphaFoldDB" id="A0AAX1JF12"/>
<evidence type="ECO:0000313" key="2">
    <source>
        <dbReference type="EMBL" id="GFG64831.1"/>
    </source>
</evidence>
<reference evidence="2 4" key="1">
    <citation type="journal article" date="2019" name="Emerg. Microbes Infect.">
        <title>Comprehensive subspecies identification of 175 nontuberculous mycobacteria species based on 7547 genomic profiles.</title>
        <authorList>
            <person name="Matsumoto Y."/>
            <person name="Kinjo T."/>
            <person name="Motooka D."/>
            <person name="Nabeya D."/>
            <person name="Jung N."/>
            <person name="Uechi K."/>
            <person name="Horii T."/>
            <person name="Iida T."/>
            <person name="Fujita J."/>
            <person name="Nakamura S."/>
        </authorList>
    </citation>
    <scope>NUCLEOTIDE SEQUENCE [LARGE SCALE GENOMIC DNA]</scope>
    <source>
        <strain evidence="2 4">JCM 13573</strain>
    </source>
</reference>
<dbReference type="KEGG" id="mku:I2456_12225"/>
<dbReference type="Proteomes" id="UP000465306">
    <property type="component" value="Unassembled WGS sequence"/>
</dbReference>
<dbReference type="InterPro" id="IPR038332">
    <property type="entry name" value="PPE_sf"/>
</dbReference>
<accession>A0AAX1JF12</accession>
<dbReference type="SUPFAM" id="SSF140459">
    <property type="entry name" value="PE/PPE dimer-like"/>
    <property type="match status" value="1"/>
</dbReference>
<dbReference type="RefSeq" id="WP_085073120.1">
    <property type="nucleotide sequence ID" value="NZ_BLKU01000003.1"/>
</dbReference>